<dbReference type="Proteomes" id="UP001280581">
    <property type="component" value="Unassembled WGS sequence"/>
</dbReference>
<organism evidence="1 2">
    <name type="scientific">Pseudopithomyces chartarum</name>
    <dbReference type="NCBI Taxonomy" id="1892770"/>
    <lineage>
        <taxon>Eukaryota</taxon>
        <taxon>Fungi</taxon>
        <taxon>Dikarya</taxon>
        <taxon>Ascomycota</taxon>
        <taxon>Pezizomycotina</taxon>
        <taxon>Dothideomycetes</taxon>
        <taxon>Pleosporomycetidae</taxon>
        <taxon>Pleosporales</taxon>
        <taxon>Massarineae</taxon>
        <taxon>Didymosphaeriaceae</taxon>
        <taxon>Pseudopithomyces</taxon>
    </lineage>
</organism>
<protein>
    <submittedName>
        <fullName evidence="1">Uncharacterized protein</fullName>
    </submittedName>
</protein>
<evidence type="ECO:0000313" key="1">
    <source>
        <dbReference type="EMBL" id="KAK3202125.1"/>
    </source>
</evidence>
<accession>A0AAN6LSS8</accession>
<reference evidence="1 2" key="1">
    <citation type="submission" date="2021-02" db="EMBL/GenBank/DDBJ databases">
        <title>Genome assembly of Pseudopithomyces chartarum.</title>
        <authorList>
            <person name="Jauregui R."/>
            <person name="Singh J."/>
            <person name="Voisey C."/>
        </authorList>
    </citation>
    <scope>NUCLEOTIDE SEQUENCE [LARGE SCALE GENOMIC DNA]</scope>
    <source>
        <strain evidence="1 2">AGR01</strain>
    </source>
</reference>
<proteinExistence type="predicted"/>
<evidence type="ECO:0000313" key="2">
    <source>
        <dbReference type="Proteomes" id="UP001280581"/>
    </source>
</evidence>
<name>A0AAN6LSS8_9PLEO</name>
<keyword evidence="2" id="KW-1185">Reference proteome</keyword>
<dbReference type="EMBL" id="WVTA01000014">
    <property type="protein sequence ID" value="KAK3202125.1"/>
    <property type="molecule type" value="Genomic_DNA"/>
</dbReference>
<comment type="caution">
    <text evidence="1">The sequence shown here is derived from an EMBL/GenBank/DDBJ whole genome shotgun (WGS) entry which is preliminary data.</text>
</comment>
<gene>
    <name evidence="1" type="ORF">GRF29_161g250007</name>
</gene>
<dbReference type="AlphaFoldDB" id="A0AAN6LSS8"/>
<sequence length="236" mass="27842">MDQSSPFLRLPLELRRRIFEFLPVRTKYVTTFKDRTKYPVGKTIPVLVLVLRYVERNIIQTCRQLAEEAEPILEIETMKLGPPSFIIRASVLSLIKSLLSFVCATQDEIRFRRLRMTDKDRGEMTLNGQGFVMWIRIANLNLLSEPQFYIGLYFDLHLPGTKVCVAEYMGMIRQLVWWNDGALHRKPHYRVFVEYTALRDFYEMHYLSGTTGVHEHWIEKEFILRNFGVASFKDVL</sequence>